<keyword evidence="1" id="KW-1133">Transmembrane helix</keyword>
<dbReference type="Proteomes" id="UP001367508">
    <property type="component" value="Unassembled WGS sequence"/>
</dbReference>
<name>A0AAN9MGG9_CANGL</name>
<organism evidence="2 3">
    <name type="scientific">Canavalia gladiata</name>
    <name type="common">Sword bean</name>
    <name type="synonym">Dolichos gladiatus</name>
    <dbReference type="NCBI Taxonomy" id="3824"/>
    <lineage>
        <taxon>Eukaryota</taxon>
        <taxon>Viridiplantae</taxon>
        <taxon>Streptophyta</taxon>
        <taxon>Embryophyta</taxon>
        <taxon>Tracheophyta</taxon>
        <taxon>Spermatophyta</taxon>
        <taxon>Magnoliopsida</taxon>
        <taxon>eudicotyledons</taxon>
        <taxon>Gunneridae</taxon>
        <taxon>Pentapetalae</taxon>
        <taxon>rosids</taxon>
        <taxon>fabids</taxon>
        <taxon>Fabales</taxon>
        <taxon>Fabaceae</taxon>
        <taxon>Papilionoideae</taxon>
        <taxon>50 kb inversion clade</taxon>
        <taxon>NPAAA clade</taxon>
        <taxon>indigoferoid/millettioid clade</taxon>
        <taxon>Phaseoleae</taxon>
        <taxon>Canavalia</taxon>
    </lineage>
</organism>
<proteinExistence type="predicted"/>
<feature type="transmembrane region" description="Helical" evidence="1">
    <location>
        <begin position="48"/>
        <end position="73"/>
    </location>
</feature>
<accession>A0AAN9MGG9</accession>
<keyword evidence="3" id="KW-1185">Reference proteome</keyword>
<dbReference type="AlphaFoldDB" id="A0AAN9MGG9"/>
<protein>
    <submittedName>
        <fullName evidence="2">Uncharacterized protein</fullName>
    </submittedName>
</protein>
<feature type="transmembrane region" description="Helical" evidence="1">
    <location>
        <begin position="6"/>
        <end position="28"/>
    </location>
</feature>
<reference evidence="2 3" key="1">
    <citation type="submission" date="2024-01" db="EMBL/GenBank/DDBJ databases">
        <title>The genomes of 5 underutilized Papilionoideae crops provide insights into root nodulation and disease resistanc.</title>
        <authorList>
            <person name="Jiang F."/>
        </authorList>
    </citation>
    <scope>NUCLEOTIDE SEQUENCE [LARGE SCALE GENOMIC DNA]</scope>
    <source>
        <strain evidence="2">LVBAO_FW01</strain>
        <tissue evidence="2">Leaves</tissue>
    </source>
</reference>
<keyword evidence="1" id="KW-0472">Membrane</keyword>
<keyword evidence="1" id="KW-0812">Transmembrane</keyword>
<evidence type="ECO:0000313" key="2">
    <source>
        <dbReference type="EMBL" id="KAK7351538.1"/>
    </source>
</evidence>
<comment type="caution">
    <text evidence="2">The sequence shown here is derived from an EMBL/GenBank/DDBJ whole genome shotgun (WGS) entry which is preliminary data.</text>
</comment>
<sequence>MEVLQLIVASLRLLALTCLCFWAMNLHVKQNVSPVSRMLIVRNTRNKIDFGCLILMSFLVLVYSQLWLLIFFLKIVSFVLYKFRRAANILTLTRD</sequence>
<evidence type="ECO:0000256" key="1">
    <source>
        <dbReference type="SAM" id="Phobius"/>
    </source>
</evidence>
<dbReference type="EMBL" id="JAYMYQ010000002">
    <property type="protein sequence ID" value="KAK7351538.1"/>
    <property type="molecule type" value="Genomic_DNA"/>
</dbReference>
<gene>
    <name evidence="2" type="ORF">VNO77_11074</name>
</gene>
<evidence type="ECO:0000313" key="3">
    <source>
        <dbReference type="Proteomes" id="UP001367508"/>
    </source>
</evidence>